<proteinExistence type="predicted"/>
<evidence type="ECO:0000313" key="1">
    <source>
        <dbReference type="EMBL" id="MCW6509627.1"/>
    </source>
</evidence>
<sequence length="138" mass="14818">MRCCGASIKGSDLFLVTVTKTEDGAHGFEKDASRKMTLNDDANQDSVRAFHNALGGFFRNNNIETLFLRGRSGSGQFAGGSVTFKIEGLLQSLDGCAVRILMPQTIAAKAKKHAFMKSAGLFKNQEEAFFAACAGMAE</sequence>
<name>A0AA41Z5G2_9HYPH</name>
<dbReference type="Pfam" id="PF11215">
    <property type="entry name" value="DUF3010"/>
    <property type="match status" value="1"/>
</dbReference>
<accession>A0AA41Z5G2</accession>
<reference evidence="1" key="1">
    <citation type="submission" date="2022-05" db="EMBL/GenBank/DDBJ databases">
        <authorList>
            <person name="Pankratov T."/>
        </authorList>
    </citation>
    <scope>NUCLEOTIDE SEQUENCE</scope>
    <source>
        <strain evidence="1">BP6-180914</strain>
    </source>
</reference>
<dbReference type="EMBL" id="JAMOIM010000010">
    <property type="protein sequence ID" value="MCW6509627.1"/>
    <property type="molecule type" value="Genomic_DNA"/>
</dbReference>
<evidence type="ECO:0000313" key="2">
    <source>
        <dbReference type="Proteomes" id="UP001165667"/>
    </source>
</evidence>
<protein>
    <submittedName>
        <fullName evidence="1">DUF3010 family protein</fullName>
    </submittedName>
</protein>
<dbReference type="InterPro" id="IPR021378">
    <property type="entry name" value="DUF3010"/>
</dbReference>
<dbReference type="AlphaFoldDB" id="A0AA41Z5G2"/>
<dbReference type="Proteomes" id="UP001165667">
    <property type="component" value="Unassembled WGS sequence"/>
</dbReference>
<dbReference type="RefSeq" id="WP_282585995.1">
    <property type="nucleotide sequence ID" value="NZ_JAMOIM010000010.1"/>
</dbReference>
<comment type="caution">
    <text evidence="1">The sequence shown here is derived from an EMBL/GenBank/DDBJ whole genome shotgun (WGS) entry which is preliminary data.</text>
</comment>
<keyword evidence="2" id="KW-1185">Reference proteome</keyword>
<gene>
    <name evidence="1" type="ORF">M8523_16530</name>
</gene>
<organism evidence="1 2">
    <name type="scientific">Lichenifustis flavocetrariae</name>
    <dbReference type="NCBI Taxonomy" id="2949735"/>
    <lineage>
        <taxon>Bacteria</taxon>
        <taxon>Pseudomonadati</taxon>
        <taxon>Pseudomonadota</taxon>
        <taxon>Alphaproteobacteria</taxon>
        <taxon>Hyphomicrobiales</taxon>
        <taxon>Lichenihabitantaceae</taxon>
        <taxon>Lichenifustis</taxon>
    </lineage>
</organism>